<protein>
    <submittedName>
        <fullName evidence="1">Uncharacterized protein</fullName>
    </submittedName>
</protein>
<sequence>MEYYSCFLFCSHLVRDVAGNLHRPPPWTVESNQMVLHLTAQPWINAGEPEENVTGKRLVVRLYGSSHLFCMKRCFRHGGRWRPSLFNDRFAISLVTGPSPSHPTGQLCSSSSYN</sequence>
<gene>
    <name evidence="1" type="ORF">FPE_LOCUS26118</name>
</gene>
<keyword evidence="2" id="KW-1185">Reference proteome</keyword>
<evidence type="ECO:0000313" key="2">
    <source>
        <dbReference type="Proteomes" id="UP000834106"/>
    </source>
</evidence>
<dbReference type="EMBL" id="OU503051">
    <property type="protein sequence ID" value="CAI9778688.1"/>
    <property type="molecule type" value="Genomic_DNA"/>
</dbReference>
<proteinExistence type="predicted"/>
<dbReference type="Proteomes" id="UP000834106">
    <property type="component" value="Chromosome 16"/>
</dbReference>
<dbReference type="AlphaFoldDB" id="A0AAD1ZZV4"/>
<accession>A0AAD1ZZV4</accession>
<organism evidence="1 2">
    <name type="scientific">Fraxinus pennsylvanica</name>
    <dbReference type="NCBI Taxonomy" id="56036"/>
    <lineage>
        <taxon>Eukaryota</taxon>
        <taxon>Viridiplantae</taxon>
        <taxon>Streptophyta</taxon>
        <taxon>Embryophyta</taxon>
        <taxon>Tracheophyta</taxon>
        <taxon>Spermatophyta</taxon>
        <taxon>Magnoliopsida</taxon>
        <taxon>eudicotyledons</taxon>
        <taxon>Gunneridae</taxon>
        <taxon>Pentapetalae</taxon>
        <taxon>asterids</taxon>
        <taxon>lamiids</taxon>
        <taxon>Lamiales</taxon>
        <taxon>Oleaceae</taxon>
        <taxon>Oleeae</taxon>
        <taxon>Fraxinus</taxon>
    </lineage>
</organism>
<name>A0AAD1ZZV4_9LAMI</name>
<evidence type="ECO:0000313" key="1">
    <source>
        <dbReference type="EMBL" id="CAI9778688.1"/>
    </source>
</evidence>
<reference evidence="1" key="1">
    <citation type="submission" date="2023-05" db="EMBL/GenBank/DDBJ databases">
        <authorList>
            <person name="Huff M."/>
        </authorList>
    </citation>
    <scope>NUCLEOTIDE SEQUENCE</scope>
</reference>